<evidence type="ECO:0000256" key="1">
    <source>
        <dbReference type="SAM" id="MobiDB-lite"/>
    </source>
</evidence>
<dbReference type="VEuPathDB" id="FungiDB:BO97DRAFT_288215"/>
<dbReference type="Proteomes" id="UP000248961">
    <property type="component" value="Unassembled WGS sequence"/>
</dbReference>
<sequence length="141" mass="15117">MRPPTIPNPVSSHSTSPRRRISPSAQPVQQCAQPPYLGAGIPKLLLAPRGAEPLCNCPVKASIPSIPFLFILPSPVPFPPPSSSPSSPHIVIPLSPYLFCFPQSLFSPFPSPLLNPVLGDGTGCDPCDFGIHFTNSDRRNR</sequence>
<dbReference type="GeneID" id="37195421"/>
<proteinExistence type="predicted"/>
<organism evidence="2 3">
    <name type="scientific">Aspergillus homomorphus (strain CBS 101889)</name>
    <dbReference type="NCBI Taxonomy" id="1450537"/>
    <lineage>
        <taxon>Eukaryota</taxon>
        <taxon>Fungi</taxon>
        <taxon>Dikarya</taxon>
        <taxon>Ascomycota</taxon>
        <taxon>Pezizomycotina</taxon>
        <taxon>Eurotiomycetes</taxon>
        <taxon>Eurotiomycetidae</taxon>
        <taxon>Eurotiales</taxon>
        <taxon>Aspergillaceae</taxon>
        <taxon>Aspergillus</taxon>
        <taxon>Aspergillus subgen. Circumdati</taxon>
    </lineage>
</organism>
<dbReference type="EMBL" id="KZ824365">
    <property type="protein sequence ID" value="RAL06655.1"/>
    <property type="molecule type" value="Genomic_DNA"/>
</dbReference>
<feature type="region of interest" description="Disordered" evidence="1">
    <location>
        <begin position="1"/>
        <end position="29"/>
    </location>
</feature>
<evidence type="ECO:0000313" key="3">
    <source>
        <dbReference type="Proteomes" id="UP000248961"/>
    </source>
</evidence>
<keyword evidence="3" id="KW-1185">Reference proteome</keyword>
<protein>
    <submittedName>
        <fullName evidence="2">Uncharacterized protein</fullName>
    </submittedName>
</protein>
<gene>
    <name evidence="2" type="ORF">BO97DRAFT_288215</name>
</gene>
<accession>A0A395HHL1</accession>
<dbReference type="AlphaFoldDB" id="A0A395HHL1"/>
<name>A0A395HHL1_ASPHC</name>
<reference evidence="2 3" key="1">
    <citation type="submission" date="2018-02" db="EMBL/GenBank/DDBJ databases">
        <title>The genomes of Aspergillus section Nigri reveals drivers in fungal speciation.</title>
        <authorList>
            <consortium name="DOE Joint Genome Institute"/>
            <person name="Vesth T.C."/>
            <person name="Nybo J."/>
            <person name="Theobald S."/>
            <person name="Brandl J."/>
            <person name="Frisvad J.C."/>
            <person name="Nielsen K.F."/>
            <person name="Lyhne E.K."/>
            <person name="Kogle M.E."/>
            <person name="Kuo A."/>
            <person name="Riley R."/>
            <person name="Clum A."/>
            <person name="Nolan M."/>
            <person name="Lipzen A."/>
            <person name="Salamov A."/>
            <person name="Henrissat B."/>
            <person name="Wiebenga A."/>
            <person name="De vries R.P."/>
            <person name="Grigoriev I.V."/>
            <person name="Mortensen U.H."/>
            <person name="Andersen M.R."/>
            <person name="Baker S.E."/>
        </authorList>
    </citation>
    <scope>NUCLEOTIDE SEQUENCE [LARGE SCALE GENOMIC DNA]</scope>
    <source>
        <strain evidence="2 3">CBS 101889</strain>
    </source>
</reference>
<evidence type="ECO:0000313" key="2">
    <source>
        <dbReference type="EMBL" id="RAL06655.1"/>
    </source>
</evidence>
<dbReference type="RefSeq" id="XP_025545809.1">
    <property type="nucleotide sequence ID" value="XM_025691132.1"/>
</dbReference>